<reference evidence="2" key="1">
    <citation type="journal article" date="2023" name="Nat. Plants">
        <title>Single-cell RNA sequencing provides a high-resolution roadmap for understanding the multicellular compartmentation of specialized metabolism.</title>
        <authorList>
            <person name="Sun S."/>
            <person name="Shen X."/>
            <person name="Li Y."/>
            <person name="Li Y."/>
            <person name="Wang S."/>
            <person name="Li R."/>
            <person name="Zhang H."/>
            <person name="Shen G."/>
            <person name="Guo B."/>
            <person name="Wei J."/>
            <person name="Xu J."/>
            <person name="St-Pierre B."/>
            <person name="Chen S."/>
            <person name="Sun C."/>
        </authorList>
    </citation>
    <scope>NUCLEOTIDE SEQUENCE [LARGE SCALE GENOMIC DNA]</scope>
</reference>
<proteinExistence type="predicted"/>
<comment type="caution">
    <text evidence="1">The sequence shown here is derived from an EMBL/GenBank/DDBJ whole genome shotgun (WGS) entry which is preliminary data.</text>
</comment>
<dbReference type="EMBL" id="CM044705">
    <property type="protein sequence ID" value="KAI5660669.1"/>
    <property type="molecule type" value="Genomic_DNA"/>
</dbReference>
<dbReference type="Proteomes" id="UP001060085">
    <property type="component" value="Linkage Group LG05"/>
</dbReference>
<evidence type="ECO:0000313" key="1">
    <source>
        <dbReference type="EMBL" id="KAI5660669.1"/>
    </source>
</evidence>
<protein>
    <submittedName>
        <fullName evidence="1">Uncharacterized protein</fullName>
    </submittedName>
</protein>
<gene>
    <name evidence="1" type="ORF">M9H77_19992</name>
</gene>
<evidence type="ECO:0000313" key="2">
    <source>
        <dbReference type="Proteomes" id="UP001060085"/>
    </source>
</evidence>
<accession>A0ACC0AIL8</accession>
<name>A0ACC0AIL8_CATRO</name>
<keyword evidence="2" id="KW-1185">Reference proteome</keyword>
<organism evidence="1 2">
    <name type="scientific">Catharanthus roseus</name>
    <name type="common">Madagascar periwinkle</name>
    <name type="synonym">Vinca rosea</name>
    <dbReference type="NCBI Taxonomy" id="4058"/>
    <lineage>
        <taxon>Eukaryota</taxon>
        <taxon>Viridiplantae</taxon>
        <taxon>Streptophyta</taxon>
        <taxon>Embryophyta</taxon>
        <taxon>Tracheophyta</taxon>
        <taxon>Spermatophyta</taxon>
        <taxon>Magnoliopsida</taxon>
        <taxon>eudicotyledons</taxon>
        <taxon>Gunneridae</taxon>
        <taxon>Pentapetalae</taxon>
        <taxon>asterids</taxon>
        <taxon>lamiids</taxon>
        <taxon>Gentianales</taxon>
        <taxon>Apocynaceae</taxon>
        <taxon>Rauvolfioideae</taxon>
        <taxon>Vinceae</taxon>
        <taxon>Catharanthinae</taxon>
        <taxon>Catharanthus</taxon>
    </lineage>
</organism>
<sequence>MKFRVAISVVVLGLFVLVKSVYCGKPSSIVNVGAIFTSNSIIGKVAKTAMEIAVSDVNRDPRILNGTELKLIMGDAECNAFVASVRGCLSSNLFLYVYYLYAYLLAGLGAFQVLDNEVVAIIGPQSSSIAHMLSQIANGFHVPIISYAATDPTLTALQFPYFLRSTHSDSSQMAAMADLINFYEWKEVIVIFIDDDYGRNAISVLGDELAKRMMKISYKFPLPYNYDLNLISDVLEKSRNLGPRVYVVHINPDPTMAFFTTVWKMNMMTTEYVWFATDWLSSSLDAFPHENQTVLRTVEGVIILRPNTPETTLKQRFVSRWKNMQQRQLVNSELNAYGLYAYDTVWAVAHSIDQLFKEGANFSFSSNVLQYKKTDEMQLGNFKVFDGGERLLNILSQINFTGLTGQVQFDANRNLLTNGYEVLNIAETSLRKVGYWSNCSGLSISPPDSCKQIKYDPLDQRLDYVIWPGGRTAKPRGWVISDNGRPYNVGIPRRVSFTEFVMESGSSHEVQGYCIDLFNEARKLVPYDVPFRFVPFGNGISNPNYDELVRLVSNGVFDAAIGDIAIVTNRTRIVDFTQPYAATGLVIVAPMDSFKSNAWVFLKPFTWQLWAVIAVSFVIIAVVIWVLEHRVNDDFRGPPKRQLTTMFLFSISTLFKTNQEETVSVLGKMVMAVWLFLLLVITSSYTASLTSILTVQQLKSSVTGIDSLISSDWPIGYQVGSFARSYLSDILDIHESRLVSLGSPEEFEDSLRKGPKNGGVAAIVDELPYIELFLSERPDFGIIGQPFTKSGWGFAFQKDSPLAVDMSTAILKLSENGKMQKLHEKWFCQSGSCPTERRADRDPNQLHLNNFWGLYLLCGVSSLVAILLFLCRAFRQYARYKKKQMEASAAAETPPLSSKIKCSRVILNFFDFIDEKEEAIKRFFNHQQNNAQNQRRNYLEARMDPHISMWKELLLFISCLWIPLGIVCQAGNHSSLPARPRVVNIGAMFTFDSVIGRSAKPALLAAIDDVNANTSVLPGTNLSLILHDTNCSEFLGTVEALQLIESDVVAAIGPQSSGIAHVISHVVNELHIPLLSFAATDPTLSALQYPYFLRTTVSDHFQMYAIADIVEYFAWKEVIAIFVDDDYGRSGISVLGDALAKNRAKISYKAAFTPKAPISDINDLLVSVNLMESRVYVVHVNPDSGLNIFSVAKRLGMMSAGYVWITTDWLTSVLDLSESADPGRMDLLQGVISLRHYTPDSDLKKRFTSRWKNLKGEETSSFNSYAMYAYDTVWLVAHALDAFFREGGNITFSEDPRLRSSTESKLNLSSLHIFNQGQRLLQILLNTSFTGLTGQVAFDSEKNLLRPAFDILSIVGTGMRRIGYWSSYSHLSIVPPEQLYTMPPNTSISNQHLYNVIWPGETTTKPKGWVFPNNGKPLQIAVPYRVTYKEFVSKDEGPLGVKGYCIDVFEAAVNLLPYPVPHTYILYGDGQRNPEFSNLIYDVSQNKYDAAVGDVTITMNRTRIVDFTQPFMESGLVVVTAVKKTKSSPWAFLKPFTWQMWCVTAIFFLFVGAVVWILEHRMNSEFRGPPRQQLITVFCSGTCHDISLLLHCCTLSSFQLSSKVKGIDSLISSTDPIGIQDGSFAYHYLIQELNIAESRLRIMKTQDDYINNLERGPNGGGVAAIVDELPYIQLFLTNTKCDYTIVGQEFTKSGWGFAFQRDSPLAVDLSTAILQLSENGDLQRIHDKWLSRDKCSSQTNQIDDNQLSLNSFWGLFLISGIACFIALLVFFCRICWQYRKFYTHDDNERKDIEESPESSRPIRRTLGSKSFKDLIDFVDKKETEIKEMIKHKTSHHHLKSQSSDAGHHSSSPS</sequence>